<protein>
    <submittedName>
        <fullName evidence="3">Repeat domain-containing protein</fullName>
    </submittedName>
</protein>
<gene>
    <name evidence="3" type="ORF">SAMN05421748_13235</name>
</gene>
<keyword evidence="1 2" id="KW-0732">Signal</keyword>
<evidence type="ECO:0000256" key="2">
    <source>
        <dbReference type="SAM" id="SignalP"/>
    </source>
</evidence>
<dbReference type="RefSeq" id="WP_097327818.1">
    <property type="nucleotide sequence ID" value="NZ_OBDY01000032.1"/>
</dbReference>
<feature type="chain" id="PRO_5038599244" evidence="2">
    <location>
        <begin position="19"/>
        <end position="993"/>
    </location>
</feature>
<feature type="signal peptide" evidence="2">
    <location>
        <begin position="1"/>
        <end position="18"/>
    </location>
</feature>
<dbReference type="Pfam" id="PF13517">
    <property type="entry name" value="FG-GAP_3"/>
    <property type="match status" value="1"/>
</dbReference>
<dbReference type="Proteomes" id="UP000219612">
    <property type="component" value="Unassembled WGS sequence"/>
</dbReference>
<dbReference type="PANTHER" id="PTHR44103">
    <property type="entry name" value="PROPROTEIN CONVERTASE P"/>
    <property type="match status" value="1"/>
</dbReference>
<dbReference type="InterPro" id="IPR013517">
    <property type="entry name" value="FG-GAP"/>
</dbReference>
<evidence type="ECO:0000256" key="1">
    <source>
        <dbReference type="ARBA" id="ARBA00022729"/>
    </source>
</evidence>
<sequence>MKNVYRRLLATMVGGALAATAGTAVPAPAIAAAAPSEVTVIPAEEYPYYDTSRTDTPVFAGETGFLHRRTSTSPWLWTTYADRRSVVVDALNGVPYGGALGVFGDTVELRVSTAGHPLSATTRWTLDLASMTWHEIDMPFNWAANMRQIGDSLLLISSTYQPELRRSEADGSYTTTPVTGIPAGADLIRIVAGDDETAVLMLHSPTGYQYGLLDAATGRVALIPGFGVATKVVLSEDRVGFYLQPAVRTYSRAGIGDGSDTSALTFTVPGSNFGLAGNDLIVAPPTNVVPWNLQRYTPDGAAPEKVSTARSTVLVQAPDGVFFVGGTDGTNSAVRKATATGQSVVLPLTEMVSAGITFARGWLRRVSALEHTGEAPEYYLNGHQLTPGTGTGGLLGGKLSDVVPCEAGATCVHAVDGALGGISYLTGAVSLRTGTTGLSGAAIPLPSTGGTVVDASRNYRIVNGTGPARQYIVGPDDKIASTGPVTGAGLWFDTLWTASAGRLQPKNLKSGALGAAVTTGSPCTATDVQATGKHVLWSCGPAGATGVYDLARKTTRALPAGQYLLGDNYAVRHDADGTLIRYDLTDGATATLATFPRGDLADDRNITWAVDKYSGNIAWVDGDDAAHIVDPGVTRSAPAAASVSPSDLSMSYPGSFSVYATLTRPVSGATLAITQARTGQVIRLTGPAARDAVSVAWNGTFAGKRPANGLYRWTLSAVTGGIATAVASGSVTVHCGGTPPLHGYTCDGLPTLLGVGKTTTGSAAWLTAQPGTAALAVSGPEALGALTAVVPYGDIAKDLKNDLLVRRADGTLRAYLSDPTPNFYGNRTVLIAGNWNRFNALVHTGDLTGDGVSDLLARETSTGRLFRFTGNGKGGFSSSAAYGGAYKGVSRFVGPGDITGDGKADLILLYGTTMYAWYGNGKGGFTPGLHLIGSGYLGFNTIIGAGDLNEDGKNDLLMRNSAGVLWRKLGNGKGGFGPLQLVGTGYQKYAALY</sequence>
<dbReference type="PROSITE" id="PS51318">
    <property type="entry name" value="TAT"/>
    <property type="match status" value="1"/>
</dbReference>
<evidence type="ECO:0000313" key="4">
    <source>
        <dbReference type="Proteomes" id="UP000219612"/>
    </source>
</evidence>
<accession>A0A285K925</accession>
<keyword evidence="4" id="KW-1185">Reference proteome</keyword>
<dbReference type="SUPFAM" id="SSF69318">
    <property type="entry name" value="Integrin alpha N-terminal domain"/>
    <property type="match status" value="1"/>
</dbReference>
<evidence type="ECO:0000313" key="3">
    <source>
        <dbReference type="EMBL" id="SNY67821.1"/>
    </source>
</evidence>
<organism evidence="3 4">
    <name type="scientific">Paractinoplanes atraurantiacus</name>
    <dbReference type="NCBI Taxonomy" id="1036182"/>
    <lineage>
        <taxon>Bacteria</taxon>
        <taxon>Bacillati</taxon>
        <taxon>Actinomycetota</taxon>
        <taxon>Actinomycetes</taxon>
        <taxon>Micromonosporales</taxon>
        <taxon>Micromonosporaceae</taxon>
        <taxon>Paractinoplanes</taxon>
    </lineage>
</organism>
<dbReference type="PANTHER" id="PTHR44103:SF1">
    <property type="entry name" value="PROPROTEIN CONVERTASE P"/>
    <property type="match status" value="1"/>
</dbReference>
<dbReference type="SUPFAM" id="SSF63825">
    <property type="entry name" value="YWTD domain"/>
    <property type="match status" value="1"/>
</dbReference>
<dbReference type="EMBL" id="OBDY01000032">
    <property type="protein sequence ID" value="SNY67821.1"/>
    <property type="molecule type" value="Genomic_DNA"/>
</dbReference>
<dbReference type="Gene3D" id="2.130.10.130">
    <property type="entry name" value="Integrin alpha, N-terminal"/>
    <property type="match status" value="1"/>
</dbReference>
<proteinExistence type="predicted"/>
<dbReference type="OrthoDB" id="3275941at2"/>
<dbReference type="InterPro" id="IPR028994">
    <property type="entry name" value="Integrin_alpha_N"/>
</dbReference>
<reference evidence="4" key="1">
    <citation type="submission" date="2017-09" db="EMBL/GenBank/DDBJ databases">
        <authorList>
            <person name="Varghese N."/>
            <person name="Submissions S."/>
        </authorList>
    </citation>
    <scope>NUCLEOTIDE SEQUENCE [LARGE SCALE GENOMIC DNA]</scope>
    <source>
        <strain evidence="4">CGMCC 4.6857</strain>
    </source>
</reference>
<dbReference type="AlphaFoldDB" id="A0A285K925"/>
<name>A0A285K925_9ACTN</name>
<dbReference type="InterPro" id="IPR006311">
    <property type="entry name" value="TAT_signal"/>
</dbReference>